<keyword evidence="6" id="KW-0677">Repeat</keyword>
<evidence type="ECO:0000256" key="5">
    <source>
        <dbReference type="ARBA" id="ARBA00022692"/>
    </source>
</evidence>
<evidence type="ECO:0000256" key="9">
    <source>
        <dbReference type="ARBA" id="ARBA00023004"/>
    </source>
</evidence>
<dbReference type="PRINTS" id="PR00926">
    <property type="entry name" value="MITOCARRIER"/>
</dbReference>
<sequence length="304" mass="33539">MGGDHSGSDGGYETLESKLIGIHLLAGASAGVMEHIIVYPLDTVKTRMQSMTQKSYKGIIESLRHMMTKEGILRPIRGLNVVIAGTGPAHALYFSSYEFTKYFVSNNFRVNDNISYGAAGVIATLLHDAIHVPTDVVKQRLQMYDSPYRNVIDCIVRVHKQEGLAAFFRSFSTQLVMNIPFHTSHFIAYEFAQNISNPERHYNVLTHVISGGLAGGVAAAVTTPLDVCKTFLNTQPTGETVSGLRNAIAYVYRLGGLAGFFKGTKARVLYTMPSTAICWSTYETFKHFLHEKSDDSRSLVESNT</sequence>
<evidence type="ECO:0000256" key="14">
    <source>
        <dbReference type="RuleBase" id="RU000488"/>
    </source>
</evidence>
<dbReference type="InterPro" id="IPR018108">
    <property type="entry name" value="MCP_transmembrane"/>
</dbReference>
<dbReference type="Pfam" id="PF00153">
    <property type="entry name" value="Mito_carr"/>
    <property type="match status" value="3"/>
</dbReference>
<evidence type="ECO:0000256" key="10">
    <source>
        <dbReference type="ARBA" id="ARBA00023065"/>
    </source>
</evidence>
<evidence type="ECO:0000256" key="1">
    <source>
        <dbReference type="ARBA" id="ARBA00004448"/>
    </source>
</evidence>
<dbReference type="InterPro" id="IPR002067">
    <property type="entry name" value="MCP"/>
</dbReference>
<proteinExistence type="inferred from homology"/>
<keyword evidence="9" id="KW-0408">Iron</keyword>
<dbReference type="EMBL" id="HBUF01054565">
    <property type="protein sequence ID" value="CAG6623307.1"/>
    <property type="molecule type" value="Transcribed_RNA"/>
</dbReference>
<evidence type="ECO:0000256" key="12">
    <source>
        <dbReference type="ARBA" id="ARBA00023136"/>
    </source>
</evidence>
<dbReference type="Gene3D" id="1.50.40.10">
    <property type="entry name" value="Mitochondrial carrier domain"/>
    <property type="match status" value="2"/>
</dbReference>
<feature type="repeat" description="Solcar" evidence="13">
    <location>
        <begin position="18"/>
        <end position="103"/>
    </location>
</feature>
<organism evidence="15">
    <name type="scientific">Cacopsylla melanoneura</name>
    <dbReference type="NCBI Taxonomy" id="428564"/>
    <lineage>
        <taxon>Eukaryota</taxon>
        <taxon>Metazoa</taxon>
        <taxon>Ecdysozoa</taxon>
        <taxon>Arthropoda</taxon>
        <taxon>Hexapoda</taxon>
        <taxon>Insecta</taxon>
        <taxon>Pterygota</taxon>
        <taxon>Neoptera</taxon>
        <taxon>Paraneoptera</taxon>
        <taxon>Hemiptera</taxon>
        <taxon>Sternorrhyncha</taxon>
        <taxon>Psylloidea</taxon>
        <taxon>Psyllidae</taxon>
        <taxon>Psyllinae</taxon>
        <taxon>Cacopsylla</taxon>
    </lineage>
</organism>
<evidence type="ECO:0000256" key="11">
    <source>
        <dbReference type="ARBA" id="ARBA00023128"/>
    </source>
</evidence>
<dbReference type="InterPro" id="IPR023395">
    <property type="entry name" value="MCP_dom_sf"/>
</dbReference>
<evidence type="ECO:0000256" key="8">
    <source>
        <dbReference type="ARBA" id="ARBA00022989"/>
    </source>
</evidence>
<evidence type="ECO:0000256" key="4">
    <source>
        <dbReference type="ARBA" id="ARBA00022496"/>
    </source>
</evidence>
<evidence type="ECO:0000313" key="15">
    <source>
        <dbReference type="EMBL" id="CAG6623307.1"/>
    </source>
</evidence>
<evidence type="ECO:0000256" key="6">
    <source>
        <dbReference type="ARBA" id="ARBA00022737"/>
    </source>
</evidence>
<keyword evidence="7" id="KW-0999">Mitochondrion inner membrane</keyword>
<reference evidence="15" key="1">
    <citation type="submission" date="2021-05" db="EMBL/GenBank/DDBJ databases">
        <authorList>
            <person name="Alioto T."/>
            <person name="Alioto T."/>
            <person name="Gomez Garrido J."/>
        </authorList>
    </citation>
    <scope>NUCLEOTIDE SEQUENCE</scope>
</reference>
<feature type="repeat" description="Solcar" evidence="13">
    <location>
        <begin position="202"/>
        <end position="288"/>
    </location>
</feature>
<dbReference type="AlphaFoldDB" id="A0A8D8MEY6"/>
<evidence type="ECO:0000256" key="7">
    <source>
        <dbReference type="ARBA" id="ARBA00022792"/>
    </source>
</evidence>
<evidence type="ECO:0000256" key="3">
    <source>
        <dbReference type="ARBA" id="ARBA00022448"/>
    </source>
</evidence>
<keyword evidence="4" id="KW-0410">Iron transport</keyword>
<keyword evidence="8" id="KW-1133">Transmembrane helix</keyword>
<dbReference type="EMBL" id="HBUF01054564">
    <property type="protein sequence ID" value="CAG6623306.1"/>
    <property type="molecule type" value="Transcribed_RNA"/>
</dbReference>
<dbReference type="GO" id="GO:0015093">
    <property type="term" value="F:ferrous iron transmembrane transporter activity"/>
    <property type="evidence" value="ECO:0007669"/>
    <property type="project" value="TreeGrafter"/>
</dbReference>
<dbReference type="SUPFAM" id="SSF103506">
    <property type="entry name" value="Mitochondrial carrier"/>
    <property type="match status" value="1"/>
</dbReference>
<keyword evidence="11" id="KW-0496">Mitochondrion</keyword>
<feature type="repeat" description="Solcar" evidence="13">
    <location>
        <begin position="111"/>
        <end position="195"/>
    </location>
</feature>
<name>A0A8D8MEY6_9HEMI</name>
<keyword evidence="3 14" id="KW-0813">Transport</keyword>
<dbReference type="PANTHER" id="PTHR45758:SF20">
    <property type="entry name" value="MITOFERRIN-2"/>
    <property type="match status" value="1"/>
</dbReference>
<comment type="similarity">
    <text evidence="2 14">Belongs to the mitochondrial carrier (TC 2.A.29) family.</text>
</comment>
<dbReference type="PANTHER" id="PTHR45758">
    <property type="entry name" value="MITOFERRIN-1-RELATED"/>
    <property type="match status" value="1"/>
</dbReference>
<evidence type="ECO:0000256" key="13">
    <source>
        <dbReference type="PROSITE-ProRule" id="PRU00282"/>
    </source>
</evidence>
<dbReference type="GO" id="GO:0048250">
    <property type="term" value="P:iron import into the mitochondrion"/>
    <property type="evidence" value="ECO:0007669"/>
    <property type="project" value="TreeGrafter"/>
</dbReference>
<dbReference type="FunFam" id="1.50.40.10:FF:000029">
    <property type="entry name" value="Solute carrier family 25 member 28"/>
    <property type="match status" value="1"/>
</dbReference>
<accession>A0A8D8MEY6</accession>
<keyword evidence="5 13" id="KW-0812">Transmembrane</keyword>
<keyword evidence="12 13" id="KW-0472">Membrane</keyword>
<comment type="subcellular location">
    <subcellularLocation>
        <location evidence="1">Mitochondrion inner membrane</location>
        <topology evidence="1">Multi-pass membrane protein</topology>
    </subcellularLocation>
</comment>
<dbReference type="GO" id="GO:0005743">
    <property type="term" value="C:mitochondrial inner membrane"/>
    <property type="evidence" value="ECO:0007669"/>
    <property type="project" value="UniProtKB-SubCell"/>
</dbReference>
<protein>
    <submittedName>
        <fullName evidence="15">Mitoferrin</fullName>
    </submittedName>
</protein>
<evidence type="ECO:0000256" key="2">
    <source>
        <dbReference type="ARBA" id="ARBA00006375"/>
    </source>
</evidence>
<keyword evidence="10" id="KW-0406">Ion transport</keyword>
<dbReference type="PROSITE" id="PS50920">
    <property type="entry name" value="SOLCAR"/>
    <property type="match status" value="3"/>
</dbReference>